<accession>A0A8J2HG76</accession>
<sequence length="95" mass="10900">MRTKYTFGYGLKVEKLGWRAESPRVSGTITEITQRNLLCIYPLLYSSQFYSSPSAVLVSTIHILHSGERKFTKKITYLPWYVLTSRQIESMTSSG</sequence>
<dbReference type="AlphaFoldDB" id="A0A8J2HG76"/>
<keyword evidence="2" id="KW-1185">Reference proteome</keyword>
<comment type="caution">
    <text evidence="1">The sequence shown here is derived from an EMBL/GenBank/DDBJ whole genome shotgun (WGS) entry which is preliminary data.</text>
</comment>
<organism evidence="1 2">
    <name type="scientific">Cotesia congregata</name>
    <name type="common">Parasitoid wasp</name>
    <name type="synonym">Apanteles congregatus</name>
    <dbReference type="NCBI Taxonomy" id="51543"/>
    <lineage>
        <taxon>Eukaryota</taxon>
        <taxon>Metazoa</taxon>
        <taxon>Ecdysozoa</taxon>
        <taxon>Arthropoda</taxon>
        <taxon>Hexapoda</taxon>
        <taxon>Insecta</taxon>
        <taxon>Pterygota</taxon>
        <taxon>Neoptera</taxon>
        <taxon>Endopterygota</taxon>
        <taxon>Hymenoptera</taxon>
        <taxon>Apocrita</taxon>
        <taxon>Ichneumonoidea</taxon>
        <taxon>Braconidae</taxon>
        <taxon>Microgastrinae</taxon>
        <taxon>Cotesia</taxon>
    </lineage>
</organism>
<evidence type="ECO:0000313" key="1">
    <source>
        <dbReference type="EMBL" id="CAG5093438.1"/>
    </source>
</evidence>
<proteinExistence type="predicted"/>
<name>A0A8J2HG76_COTCN</name>
<dbReference type="Proteomes" id="UP000786811">
    <property type="component" value="Unassembled WGS sequence"/>
</dbReference>
<protein>
    <submittedName>
        <fullName evidence="1">Uncharacterized protein</fullName>
    </submittedName>
</protein>
<gene>
    <name evidence="1" type="ORF">HICCMSTLAB_LOCUS6828</name>
</gene>
<reference evidence="1" key="1">
    <citation type="submission" date="2021-04" db="EMBL/GenBank/DDBJ databases">
        <authorList>
            <person name="Chebbi M.A.C M."/>
        </authorList>
    </citation>
    <scope>NUCLEOTIDE SEQUENCE</scope>
</reference>
<dbReference type="EMBL" id="CAJNRD030001120">
    <property type="protein sequence ID" value="CAG5093438.1"/>
    <property type="molecule type" value="Genomic_DNA"/>
</dbReference>
<evidence type="ECO:0000313" key="2">
    <source>
        <dbReference type="Proteomes" id="UP000786811"/>
    </source>
</evidence>